<evidence type="ECO:0000313" key="2">
    <source>
        <dbReference type="EMBL" id="KNX42312.1"/>
    </source>
</evidence>
<keyword evidence="3" id="KW-1185">Reference proteome</keyword>
<dbReference type="Proteomes" id="UP000037046">
    <property type="component" value="Unassembled WGS sequence"/>
</dbReference>
<dbReference type="RefSeq" id="WP_050662103.1">
    <property type="nucleotide sequence ID" value="NZ_CP118494.1"/>
</dbReference>
<gene>
    <name evidence="2" type="ORF">ROTO_11860</name>
</gene>
<comment type="caution">
    <text evidence="2">The sequence shown here is derived from an EMBL/GenBank/DDBJ whole genome shotgun (WGS) entry which is preliminary data.</text>
</comment>
<dbReference type="SUPFAM" id="SSF54001">
    <property type="entry name" value="Cysteine proteinases"/>
    <property type="match status" value="1"/>
</dbReference>
<proteinExistence type="predicted"/>
<dbReference type="InterPro" id="IPR002931">
    <property type="entry name" value="Transglutaminase-like"/>
</dbReference>
<dbReference type="InterPro" id="IPR038765">
    <property type="entry name" value="Papain-like_cys_pep_sf"/>
</dbReference>
<dbReference type="STRING" id="74031.SAMN04488077_10590"/>
<dbReference type="SMART" id="SM00460">
    <property type="entry name" value="TGc"/>
    <property type="match status" value="1"/>
</dbReference>
<name>A0A0L6CX03_9RHOB</name>
<accession>A0A0L6CX03</accession>
<dbReference type="PANTHER" id="PTHR33490:SF6">
    <property type="entry name" value="SLL1049 PROTEIN"/>
    <property type="match status" value="1"/>
</dbReference>
<evidence type="ECO:0000313" key="3">
    <source>
        <dbReference type="Proteomes" id="UP000037046"/>
    </source>
</evidence>
<dbReference type="Gene3D" id="3.10.620.30">
    <property type="match status" value="1"/>
</dbReference>
<dbReference type="PATRIC" id="fig|74031.6.peg.1213"/>
<dbReference type="InterPro" id="IPR013589">
    <property type="entry name" value="Bac_transglu_N"/>
</dbReference>
<dbReference type="Pfam" id="PF01841">
    <property type="entry name" value="Transglut_core"/>
    <property type="match status" value="1"/>
</dbReference>
<feature type="domain" description="Transglutaminase-like" evidence="1">
    <location>
        <begin position="157"/>
        <end position="221"/>
    </location>
</feature>
<protein>
    <submittedName>
        <fullName evidence="2">Transglutaminase-like superfamily protein</fullName>
    </submittedName>
</protein>
<organism evidence="2 3">
    <name type="scientific">Roseovarius tolerans</name>
    <dbReference type="NCBI Taxonomy" id="74031"/>
    <lineage>
        <taxon>Bacteria</taxon>
        <taxon>Pseudomonadati</taxon>
        <taxon>Pseudomonadota</taxon>
        <taxon>Alphaproteobacteria</taxon>
        <taxon>Rhodobacterales</taxon>
        <taxon>Roseobacteraceae</taxon>
        <taxon>Roseovarius</taxon>
    </lineage>
</organism>
<dbReference type="AlphaFoldDB" id="A0A0L6CX03"/>
<evidence type="ECO:0000259" key="1">
    <source>
        <dbReference type="SMART" id="SM00460"/>
    </source>
</evidence>
<sequence length="265" mass="29283">MRLTIHHLTSYRFAEPVRFGLQQVRKTPKTTPHQTVVSWRTAITGGKKELSFEDHHNNTTELISLDRDTQILDVLSEGEIEVSDTHGIVGPHRGPAPLWLYSRATPRTEAREQVRALARRLAPGNDLDRLHALCGLIREAVAYETGASEPTWSAEDALSDGRGVCQDHAHIFIACARHLDLPARYVSGYLMMDDTTDQTAMHAWAEAYLDGIGWVGFDVSNGISPDARYVRVATGLDYSDASPITGMRIGGLSETLGVQIKVVQQ</sequence>
<reference evidence="3" key="1">
    <citation type="submission" date="2015-07" db="EMBL/GenBank/DDBJ databases">
        <title>Draft Genome Sequence of Roseovarius tolerans EL-164, a producer of N-Acylated Alanine Methyl Esters (NAMEs).</title>
        <authorList>
            <person name="Voget S."/>
            <person name="Bruns H."/>
            <person name="Wagner-Doebler I."/>
            <person name="Schulz S."/>
            <person name="Daniel R."/>
        </authorList>
    </citation>
    <scope>NUCLEOTIDE SEQUENCE [LARGE SCALE GENOMIC DNA]</scope>
    <source>
        <strain evidence="3">EL-164</strain>
    </source>
</reference>
<dbReference type="PANTHER" id="PTHR33490">
    <property type="entry name" value="BLR5614 PROTEIN-RELATED"/>
    <property type="match status" value="1"/>
</dbReference>
<dbReference type="OrthoDB" id="9804023at2"/>
<dbReference type="EMBL" id="LGVV01000010">
    <property type="protein sequence ID" value="KNX42312.1"/>
    <property type="molecule type" value="Genomic_DNA"/>
</dbReference>
<dbReference type="Pfam" id="PF08379">
    <property type="entry name" value="Bact_transglu_N"/>
    <property type="match status" value="1"/>
</dbReference>